<evidence type="ECO:0000313" key="10">
    <source>
        <dbReference type="RefSeq" id="XP_022966966.1"/>
    </source>
</evidence>
<dbReference type="EC" id="3.2.1.22" evidence="3"/>
<evidence type="ECO:0000256" key="7">
    <source>
        <dbReference type="SAM" id="SignalP"/>
    </source>
</evidence>
<evidence type="ECO:0000256" key="3">
    <source>
        <dbReference type="ARBA" id="ARBA00012755"/>
    </source>
</evidence>
<reference evidence="10" key="1">
    <citation type="submission" date="2025-08" db="UniProtKB">
        <authorList>
            <consortium name="RefSeq"/>
        </authorList>
    </citation>
    <scope>IDENTIFICATION</scope>
    <source>
        <tissue evidence="10">Young leaves</tissue>
    </source>
</reference>
<evidence type="ECO:0000256" key="2">
    <source>
        <dbReference type="ARBA" id="ARBA00009743"/>
    </source>
</evidence>
<organism evidence="9 10">
    <name type="scientific">Cucurbita maxima</name>
    <name type="common">Pumpkin</name>
    <name type="synonym">Winter squash</name>
    <dbReference type="NCBI Taxonomy" id="3661"/>
    <lineage>
        <taxon>Eukaryota</taxon>
        <taxon>Viridiplantae</taxon>
        <taxon>Streptophyta</taxon>
        <taxon>Embryophyta</taxon>
        <taxon>Tracheophyta</taxon>
        <taxon>Spermatophyta</taxon>
        <taxon>Magnoliopsida</taxon>
        <taxon>eudicotyledons</taxon>
        <taxon>Gunneridae</taxon>
        <taxon>Pentapetalae</taxon>
        <taxon>rosids</taxon>
        <taxon>fabids</taxon>
        <taxon>Cucurbitales</taxon>
        <taxon>Cucurbitaceae</taxon>
        <taxon>Cucurbiteae</taxon>
        <taxon>Cucurbita</taxon>
    </lineage>
</organism>
<dbReference type="GO" id="GO:0005975">
    <property type="term" value="P:carbohydrate metabolic process"/>
    <property type="evidence" value="ECO:0007669"/>
    <property type="project" value="InterPro"/>
</dbReference>
<dbReference type="AlphaFoldDB" id="A0A6J1HQS0"/>
<gene>
    <name evidence="10" type="primary">LOC111466518</name>
</gene>
<keyword evidence="4 7" id="KW-0732">Signal</keyword>
<dbReference type="InterPro" id="IPR002241">
    <property type="entry name" value="Glyco_hydro_27"/>
</dbReference>
<evidence type="ECO:0000256" key="6">
    <source>
        <dbReference type="ARBA" id="ARBA00023295"/>
    </source>
</evidence>
<keyword evidence="9" id="KW-1185">Reference proteome</keyword>
<protein>
    <recommendedName>
        <fullName evidence="3">alpha-galactosidase</fullName>
        <ecNumber evidence="3">3.2.1.22</ecNumber>
    </recommendedName>
</protein>
<feature type="signal peptide" evidence="7">
    <location>
        <begin position="1"/>
        <end position="24"/>
    </location>
</feature>
<dbReference type="SUPFAM" id="SSF51011">
    <property type="entry name" value="Glycosyl hydrolase domain"/>
    <property type="match status" value="1"/>
</dbReference>
<feature type="chain" id="PRO_5026908858" description="alpha-galactosidase" evidence="7">
    <location>
        <begin position="25"/>
        <end position="198"/>
    </location>
</feature>
<evidence type="ECO:0000256" key="5">
    <source>
        <dbReference type="ARBA" id="ARBA00022801"/>
    </source>
</evidence>
<sequence length="198" mass="22022">MDKLAAAIASILLSFLLIAPSAAASRKLRPQDHRNLLANALASTPPMGWNSWNHFRCGINETVVKQNDDCWAELTRDVEAPLLLGNDLREISEDSMEIIWNSEVISVNQNPLGVQAKKVRSGHVEEQIWAGPLSGYRVAVLLVNRRKWRMAGRAYWDDIGIPNDTVVQARDLWELFVGNISHTSGAHSCQMSILTPIS</sequence>
<name>A0A6J1HQS0_CUCMA</name>
<accession>A0A6J1HQS0</accession>
<comment type="similarity">
    <text evidence="2">Belongs to the glycosyl hydrolase 27 family.</text>
</comment>
<evidence type="ECO:0000313" key="9">
    <source>
        <dbReference type="Proteomes" id="UP000504608"/>
    </source>
</evidence>
<dbReference type="PANTHER" id="PTHR11452">
    <property type="entry name" value="ALPHA-GALACTOSIDASE/ALPHA-N-ACETYLGALACTOSAMINIDASE"/>
    <property type="match status" value="1"/>
</dbReference>
<dbReference type="GeneID" id="111466518"/>
<evidence type="ECO:0000259" key="8">
    <source>
        <dbReference type="Pfam" id="PF17801"/>
    </source>
</evidence>
<proteinExistence type="inferred from homology"/>
<comment type="catalytic activity">
    <reaction evidence="1">
        <text>Hydrolysis of terminal, non-reducing alpha-D-galactose residues in alpha-D-galactosides, including galactose oligosaccharides, galactomannans and galactolipids.</text>
        <dbReference type="EC" id="3.2.1.22"/>
    </reaction>
</comment>
<dbReference type="PANTHER" id="PTHR11452:SF80">
    <property type="entry name" value="ALPHA-GALACTOSIDASE 1"/>
    <property type="match status" value="1"/>
</dbReference>
<dbReference type="InterPro" id="IPR013785">
    <property type="entry name" value="Aldolase_TIM"/>
</dbReference>
<dbReference type="InterPro" id="IPR041233">
    <property type="entry name" value="Melibiase_C"/>
</dbReference>
<keyword evidence="6" id="KW-0326">Glycosidase</keyword>
<dbReference type="Proteomes" id="UP000504608">
    <property type="component" value="Unplaced"/>
</dbReference>
<dbReference type="RefSeq" id="XP_022966966.1">
    <property type="nucleotide sequence ID" value="XM_023111198.1"/>
</dbReference>
<dbReference type="OrthoDB" id="1684427at2759"/>
<dbReference type="Gene3D" id="2.60.40.1180">
    <property type="entry name" value="Golgi alpha-mannosidase II"/>
    <property type="match status" value="1"/>
</dbReference>
<dbReference type="GO" id="GO:0004557">
    <property type="term" value="F:alpha-galactosidase activity"/>
    <property type="evidence" value="ECO:0007669"/>
    <property type="project" value="UniProtKB-EC"/>
</dbReference>
<dbReference type="InterPro" id="IPR017853">
    <property type="entry name" value="GH"/>
</dbReference>
<dbReference type="InterPro" id="IPR013780">
    <property type="entry name" value="Glyco_hydro_b"/>
</dbReference>
<keyword evidence="5" id="KW-0378">Hydrolase</keyword>
<dbReference type="Gene3D" id="3.20.20.70">
    <property type="entry name" value="Aldolase class I"/>
    <property type="match status" value="2"/>
</dbReference>
<evidence type="ECO:0000256" key="4">
    <source>
        <dbReference type="ARBA" id="ARBA00022729"/>
    </source>
</evidence>
<evidence type="ECO:0000256" key="1">
    <source>
        <dbReference type="ARBA" id="ARBA00001255"/>
    </source>
</evidence>
<dbReference type="SUPFAM" id="SSF51445">
    <property type="entry name" value="(Trans)glycosidases"/>
    <property type="match status" value="1"/>
</dbReference>
<dbReference type="Pfam" id="PF17801">
    <property type="entry name" value="Melibiase_C"/>
    <property type="match status" value="1"/>
</dbReference>
<feature type="domain" description="Alpha galactosidase C-terminal" evidence="8">
    <location>
        <begin position="127"/>
        <end position="191"/>
    </location>
</feature>
<dbReference type="GO" id="GO:0009505">
    <property type="term" value="C:plant-type cell wall"/>
    <property type="evidence" value="ECO:0007669"/>
    <property type="project" value="TreeGrafter"/>
</dbReference>
<dbReference type="KEGG" id="cmax:111466518"/>